<evidence type="ECO:0000313" key="2">
    <source>
        <dbReference type="EMBL" id="ALS31057.1"/>
    </source>
</evidence>
<dbReference type="SUPFAM" id="SSF47565">
    <property type="entry name" value="Insect pheromone/odorant-binding proteins"/>
    <property type="match status" value="1"/>
</dbReference>
<name>A0A0U2WTX2_9HEMI</name>
<dbReference type="CDD" id="cd23992">
    <property type="entry name" value="PBP_GOBP"/>
    <property type="match status" value="1"/>
</dbReference>
<dbReference type="AlphaFoldDB" id="A0A0U2WTX2"/>
<gene>
    <name evidence="2" type="primary">OBP7</name>
</gene>
<feature type="signal peptide" evidence="1">
    <location>
        <begin position="1"/>
        <end position="19"/>
    </location>
</feature>
<dbReference type="Pfam" id="PF01395">
    <property type="entry name" value="PBP_GOBP"/>
    <property type="match status" value="1"/>
</dbReference>
<dbReference type="GO" id="GO:0005549">
    <property type="term" value="F:odorant binding"/>
    <property type="evidence" value="ECO:0007669"/>
    <property type="project" value="InterPro"/>
</dbReference>
<feature type="chain" id="PRO_5006833835" evidence="1">
    <location>
        <begin position="20"/>
        <end position="147"/>
    </location>
</feature>
<sequence>MYLSTVSVIFSCIFALTQAAYDQKQILELTTKCKATPEDTRTALNYTVPETPTGKCLMLCMIKELNMLDSNDKYDEVLGLAALRKYWTEIKDAKLLDVNTNCVAYAKTLPPDTPSCEYGYKIMKCINSEFIKGNLFEESFKKPIKIE</sequence>
<dbReference type="Gene3D" id="1.10.238.20">
    <property type="entry name" value="Pheromone/general odorant binding protein domain"/>
    <property type="match status" value="1"/>
</dbReference>
<reference evidence="2" key="1">
    <citation type="submission" date="2015-07" db="EMBL/GenBank/DDBJ databases">
        <title>Identification and expression pattern of odorant-binding protein gene in Phenacoccus solenopsis Tinsley.</title>
        <authorList>
            <person name="Zhao J."/>
        </authorList>
    </citation>
    <scope>NUCLEOTIDE SEQUENCE</scope>
</reference>
<evidence type="ECO:0000256" key="1">
    <source>
        <dbReference type="SAM" id="SignalP"/>
    </source>
</evidence>
<accession>A0A0U2WTX2</accession>
<organism evidence="2">
    <name type="scientific">Phenacoccus solenopsis</name>
    <name type="common">Solenopsis mealybug</name>
    <dbReference type="NCBI Taxonomy" id="483260"/>
    <lineage>
        <taxon>Eukaryota</taxon>
        <taxon>Metazoa</taxon>
        <taxon>Ecdysozoa</taxon>
        <taxon>Arthropoda</taxon>
        <taxon>Hexapoda</taxon>
        <taxon>Insecta</taxon>
        <taxon>Pterygota</taxon>
        <taxon>Neoptera</taxon>
        <taxon>Paraneoptera</taxon>
        <taxon>Hemiptera</taxon>
        <taxon>Sternorrhyncha</taxon>
        <taxon>Coccoidea</taxon>
        <taxon>Pseudococcidae</taxon>
        <taxon>Phenacoccus</taxon>
    </lineage>
</organism>
<dbReference type="InterPro" id="IPR036728">
    <property type="entry name" value="PBP_GOBP_sf"/>
</dbReference>
<dbReference type="EMBL" id="KT286770">
    <property type="protein sequence ID" value="ALS31057.1"/>
    <property type="molecule type" value="mRNA"/>
</dbReference>
<proteinExistence type="evidence at transcript level"/>
<keyword evidence="1" id="KW-0732">Signal</keyword>
<protein>
    <submittedName>
        <fullName evidence="2">Odorant-binding protein</fullName>
    </submittedName>
</protein>
<dbReference type="InterPro" id="IPR006170">
    <property type="entry name" value="PBP/GOBP"/>
</dbReference>